<dbReference type="PANTHER" id="PTHR10357:SF210">
    <property type="entry name" value="MALTODEXTRIN GLUCOSIDASE"/>
    <property type="match status" value="1"/>
</dbReference>
<dbReference type="SMART" id="SM00642">
    <property type="entry name" value="Aamy"/>
    <property type="match status" value="1"/>
</dbReference>
<dbReference type="SUPFAM" id="SSF51445">
    <property type="entry name" value="(Trans)glycosidases"/>
    <property type="match status" value="1"/>
</dbReference>
<evidence type="ECO:0000313" key="4">
    <source>
        <dbReference type="EMBL" id="KAA8827112.1"/>
    </source>
</evidence>
<evidence type="ECO:0000256" key="1">
    <source>
        <dbReference type="ARBA" id="ARBA00022801"/>
    </source>
</evidence>
<keyword evidence="2" id="KW-0326">Glycosidase</keyword>
<reference evidence="4 5" key="1">
    <citation type="journal article" date="2019" name="Syst. Appl. Microbiol.">
        <title>Characterization of Bifidobacterium species in feaces of the Egyptian fruit bat: Description of B. vespertilionis sp. nov. and B. rousetti sp. nov.</title>
        <authorList>
            <person name="Modesto M."/>
            <person name="Satti M."/>
            <person name="Watanabe K."/>
            <person name="Puglisi E."/>
            <person name="Morelli L."/>
            <person name="Huang C.-H."/>
            <person name="Liou J.-S."/>
            <person name="Miyashita M."/>
            <person name="Tamura T."/>
            <person name="Saito S."/>
            <person name="Mori K."/>
            <person name="Huang L."/>
            <person name="Sciavilla P."/>
            <person name="Sandri C."/>
            <person name="Spiezio C."/>
            <person name="Vitali F."/>
            <person name="Cavalieri D."/>
            <person name="Perpetuini G."/>
            <person name="Tofalo R."/>
            <person name="Bonetti A."/>
            <person name="Arita M."/>
            <person name="Mattarelli P."/>
        </authorList>
    </citation>
    <scope>NUCLEOTIDE SEQUENCE [LARGE SCALE GENOMIC DNA]</scope>
    <source>
        <strain evidence="4 5">RST17</strain>
    </source>
</reference>
<dbReference type="EMBL" id="RZUH01000008">
    <property type="protein sequence ID" value="KAA8827112.1"/>
    <property type="molecule type" value="Genomic_DNA"/>
</dbReference>
<dbReference type="CDD" id="cd11354">
    <property type="entry name" value="AmyAc_bac_CMD_like"/>
    <property type="match status" value="1"/>
</dbReference>
<evidence type="ECO:0000259" key="3">
    <source>
        <dbReference type="SMART" id="SM00642"/>
    </source>
</evidence>
<dbReference type="InterPro" id="IPR006047">
    <property type="entry name" value="GH13_cat_dom"/>
</dbReference>
<keyword evidence="1" id="KW-0378">Hydrolase</keyword>
<dbReference type="Gene3D" id="3.20.20.80">
    <property type="entry name" value="Glycosidases"/>
    <property type="match status" value="1"/>
</dbReference>
<protein>
    <submittedName>
        <fullName evidence="4">Alpha-amylase</fullName>
    </submittedName>
</protein>
<dbReference type="Proteomes" id="UP000410049">
    <property type="component" value="Unassembled WGS sequence"/>
</dbReference>
<dbReference type="GO" id="GO:0005975">
    <property type="term" value="P:carbohydrate metabolic process"/>
    <property type="evidence" value="ECO:0007669"/>
    <property type="project" value="InterPro"/>
</dbReference>
<comment type="caution">
    <text evidence="4">The sequence shown here is derived from an EMBL/GenBank/DDBJ whole genome shotgun (WGS) entry which is preliminary data.</text>
</comment>
<evidence type="ECO:0000313" key="5">
    <source>
        <dbReference type="Proteomes" id="UP000410049"/>
    </source>
</evidence>
<dbReference type="AlphaFoldDB" id="A0A5M9ZJM3"/>
<dbReference type="PANTHER" id="PTHR10357">
    <property type="entry name" value="ALPHA-AMYLASE FAMILY MEMBER"/>
    <property type="match status" value="1"/>
</dbReference>
<sequence length="431" mass="48784">MVVNETMRHELPDWVKYGVFWHVYPLGFCGADIRPSGPREFHGRGLDAMVDWLGYARDLGASGLLLGPIFESDTHGYDTLDHMHVDVRLGGDPAFDRLAEACRDMGLSLVLDGVFNHVSRNHPAVRAALDETRGHLSPDDEPWRGLVKVRVNDDGTPTLDVFEGHDRLVDLNHDDERTVRYVAHVMNHWLDRGATGWRLDAAYAVPTSFWAHVLPQVRAVHPYSWIFGEVIHGDYPRIVEESTMDSVTQYELWKSIQHALETDNFFELDWNLKRHNAFLDSFVPQTFIGNHDVTRIASQIGPAKAALALAVLMTVGGVPSIYYGDEQGYVGVKQERFGGDDDIRPKFPDSPDQLSRLGEPIYRMHQALIALRRRNPWLLDARTEAIELENKRFVYRSVGTDGRHALTVALSVEESPTFTITDADGTVLYRY</sequence>
<proteinExistence type="predicted"/>
<dbReference type="InterPro" id="IPR017853">
    <property type="entry name" value="GH"/>
</dbReference>
<feature type="domain" description="Glycosyl hydrolase family 13 catalytic" evidence="3">
    <location>
        <begin position="22"/>
        <end position="372"/>
    </location>
</feature>
<name>A0A5M9ZJM3_9BIFI</name>
<organism evidence="4 5">
    <name type="scientific">Bifidobacterium myosotis</name>
    <dbReference type="NCBI Taxonomy" id="1630166"/>
    <lineage>
        <taxon>Bacteria</taxon>
        <taxon>Bacillati</taxon>
        <taxon>Actinomycetota</taxon>
        <taxon>Actinomycetes</taxon>
        <taxon>Bifidobacteriales</taxon>
        <taxon>Bifidobacteriaceae</taxon>
        <taxon>Bifidobacterium</taxon>
    </lineage>
</organism>
<gene>
    <name evidence="4" type="ORF">EMO91_10090</name>
</gene>
<dbReference type="GO" id="GO:0016798">
    <property type="term" value="F:hydrolase activity, acting on glycosyl bonds"/>
    <property type="evidence" value="ECO:0007669"/>
    <property type="project" value="UniProtKB-KW"/>
</dbReference>
<dbReference type="Pfam" id="PF00128">
    <property type="entry name" value="Alpha-amylase"/>
    <property type="match status" value="1"/>
</dbReference>
<evidence type="ECO:0000256" key="2">
    <source>
        <dbReference type="ARBA" id="ARBA00023295"/>
    </source>
</evidence>
<accession>A0A5M9ZJM3</accession>